<keyword evidence="12" id="KW-0418">Kinase</keyword>
<evidence type="ECO:0000256" key="16">
    <source>
        <dbReference type="ARBA" id="ARBA00023170"/>
    </source>
</evidence>
<evidence type="ECO:0000256" key="7">
    <source>
        <dbReference type="ARBA" id="ARBA00022630"/>
    </source>
</evidence>
<keyword evidence="10" id="KW-0677">Repeat</keyword>
<evidence type="ECO:0000256" key="11">
    <source>
        <dbReference type="ARBA" id="ARBA00022741"/>
    </source>
</evidence>
<keyword evidence="11" id="KW-0547">Nucleotide-binding</keyword>
<dbReference type="Gene3D" id="3.40.50.2300">
    <property type="match status" value="1"/>
</dbReference>
<dbReference type="GO" id="GO:0004673">
    <property type="term" value="F:protein histidine kinase activity"/>
    <property type="evidence" value="ECO:0007669"/>
    <property type="project" value="UniProtKB-EC"/>
</dbReference>
<proteinExistence type="predicted"/>
<dbReference type="OrthoDB" id="9760752at2"/>
<keyword evidence="14" id="KW-0157">Chromophore</keyword>
<feature type="coiled-coil region" evidence="18">
    <location>
        <begin position="132"/>
        <end position="166"/>
    </location>
</feature>
<dbReference type="CDD" id="cd00130">
    <property type="entry name" value="PAS"/>
    <property type="match status" value="1"/>
</dbReference>
<evidence type="ECO:0000313" key="23">
    <source>
        <dbReference type="Proteomes" id="UP000248863"/>
    </source>
</evidence>
<dbReference type="EMBL" id="NPEU01000040">
    <property type="protein sequence ID" value="RAI40493.1"/>
    <property type="molecule type" value="Genomic_DNA"/>
</dbReference>
<keyword evidence="9" id="KW-0808">Transferase</keyword>
<comment type="caution">
    <text evidence="22">The sequence shown here is derived from an EMBL/GenBank/DDBJ whole genome shotgun (WGS) entry which is preliminary data.</text>
</comment>
<accession>A0A327KS16</accession>
<evidence type="ECO:0000256" key="17">
    <source>
        <dbReference type="PROSITE-ProRule" id="PRU00169"/>
    </source>
</evidence>
<evidence type="ECO:0000256" key="12">
    <source>
        <dbReference type="ARBA" id="ARBA00022777"/>
    </source>
</evidence>
<dbReference type="Pfam" id="PF00072">
    <property type="entry name" value="Response_reg"/>
    <property type="match status" value="1"/>
</dbReference>
<feature type="domain" description="Response regulatory" evidence="20">
    <location>
        <begin position="16"/>
        <end position="133"/>
    </location>
</feature>
<dbReference type="InterPro" id="IPR001610">
    <property type="entry name" value="PAC"/>
</dbReference>
<dbReference type="InterPro" id="IPR036890">
    <property type="entry name" value="HATPase_C_sf"/>
</dbReference>
<evidence type="ECO:0000259" key="21">
    <source>
        <dbReference type="PROSITE" id="PS50113"/>
    </source>
</evidence>
<evidence type="ECO:0000313" key="22">
    <source>
        <dbReference type="EMBL" id="RAI40493.1"/>
    </source>
</evidence>
<dbReference type="PANTHER" id="PTHR41523:SF8">
    <property type="entry name" value="ETHYLENE RESPONSE SENSOR PROTEIN"/>
    <property type="match status" value="1"/>
</dbReference>
<dbReference type="PANTHER" id="PTHR41523">
    <property type="entry name" value="TWO-COMPONENT SYSTEM SENSOR PROTEIN"/>
    <property type="match status" value="1"/>
</dbReference>
<dbReference type="InterPro" id="IPR000700">
    <property type="entry name" value="PAS-assoc_C"/>
</dbReference>
<keyword evidence="6" id="KW-0716">Sensory transduction</keyword>
<evidence type="ECO:0000256" key="10">
    <source>
        <dbReference type="ARBA" id="ARBA00022737"/>
    </source>
</evidence>
<evidence type="ECO:0000256" key="5">
    <source>
        <dbReference type="ARBA" id="ARBA00022553"/>
    </source>
</evidence>
<dbReference type="PROSITE" id="PS50110">
    <property type="entry name" value="RESPONSE_REGULATORY"/>
    <property type="match status" value="1"/>
</dbReference>
<feature type="modified residue" description="4-aspartylphosphate" evidence="17">
    <location>
        <position position="65"/>
    </location>
</feature>
<dbReference type="Gene3D" id="2.10.70.100">
    <property type="match status" value="1"/>
</dbReference>
<dbReference type="NCBIfam" id="TIGR00229">
    <property type="entry name" value="sensory_box"/>
    <property type="match status" value="1"/>
</dbReference>
<dbReference type="Proteomes" id="UP000248863">
    <property type="component" value="Unassembled WGS sequence"/>
</dbReference>
<dbReference type="SMART" id="SM00086">
    <property type="entry name" value="PAC"/>
    <property type="match status" value="1"/>
</dbReference>
<keyword evidence="18" id="KW-0175">Coiled coil</keyword>
<protein>
    <recommendedName>
        <fullName evidence="3">Blue-light-activated histidine kinase</fullName>
        <ecNumber evidence="2">2.7.13.3</ecNumber>
    </recommendedName>
</protein>
<evidence type="ECO:0000259" key="20">
    <source>
        <dbReference type="PROSITE" id="PS50110"/>
    </source>
</evidence>
<keyword evidence="15" id="KW-0843">Virulence</keyword>
<dbReference type="Gene3D" id="3.30.450.20">
    <property type="entry name" value="PAS domain"/>
    <property type="match status" value="1"/>
</dbReference>
<gene>
    <name evidence="22" type="ORF">CH338_06050</name>
</gene>
<evidence type="ECO:0000256" key="15">
    <source>
        <dbReference type="ARBA" id="ARBA00023026"/>
    </source>
</evidence>
<keyword evidence="5 17" id="KW-0597">Phosphoprotein</keyword>
<dbReference type="SMART" id="SM00911">
    <property type="entry name" value="HWE_HK"/>
    <property type="match status" value="1"/>
</dbReference>
<evidence type="ECO:0000256" key="18">
    <source>
        <dbReference type="SAM" id="Coils"/>
    </source>
</evidence>
<dbReference type="Pfam" id="PF08447">
    <property type="entry name" value="PAS_3"/>
    <property type="match status" value="1"/>
</dbReference>
<sequence length="524" mass="57932">MHDPLRRDAIRPDPVDILLVDDQPAKLMSYEVILRELGERLITATSAREALRHLLRTDVAVVLVDVCMPELDGFELARMIRDHPRFEQTAIIFISAVHLSDEDRVRGYAMGAVDYVPVPVIPEVLRAKVRVFVDLFRKTRQLEAAARELERRVTERTAALEASTEQLRESERRRSVALAAGQMGSWDLDVTTGECLWDPGQFRIFGVDPESFRPSLATVRPLIAGEDIERIRTLLRTEPERQTFQVEARIVRPDGAQRWCICAAAVTRDARGAVTRVSGVTIDITDRKLAEERQLLLAREVDHRARNALAIVQAIVRLTSARDPQAYMAAVEGRIRALAQAHTLLSESRWEGADVRRLVDEELEAYRRDGPRVATDGPSVSLPPDRAQVLALALHELATNSVKYGALSVETGSLDVAWRFDGERVILSWSEAGGPPVRKPQSRGFGTKILEASINQQIAGRVTLDWRPSGLACTLEIPCGPRPRSALPESDAGPRSEVVDTGEAPMAPRAARGIVRTIAGAPGG</sequence>
<name>A0A327KS16_9BRAD</name>
<evidence type="ECO:0000256" key="3">
    <source>
        <dbReference type="ARBA" id="ARBA00021740"/>
    </source>
</evidence>
<dbReference type="AlphaFoldDB" id="A0A327KS16"/>
<dbReference type="SUPFAM" id="SSF55785">
    <property type="entry name" value="PYP-like sensor domain (PAS domain)"/>
    <property type="match status" value="1"/>
</dbReference>
<keyword evidence="16" id="KW-0675">Receptor</keyword>
<dbReference type="EC" id="2.7.13.3" evidence="2"/>
<evidence type="ECO:0000256" key="14">
    <source>
        <dbReference type="ARBA" id="ARBA00022991"/>
    </source>
</evidence>
<dbReference type="GO" id="GO:0005524">
    <property type="term" value="F:ATP binding"/>
    <property type="evidence" value="ECO:0007669"/>
    <property type="project" value="UniProtKB-KW"/>
</dbReference>
<evidence type="ECO:0000256" key="9">
    <source>
        <dbReference type="ARBA" id="ARBA00022679"/>
    </source>
</evidence>
<dbReference type="InterPro" id="IPR013655">
    <property type="entry name" value="PAS_fold_3"/>
</dbReference>
<evidence type="ECO:0000256" key="8">
    <source>
        <dbReference type="ARBA" id="ARBA00022643"/>
    </source>
</evidence>
<dbReference type="GO" id="GO:0009881">
    <property type="term" value="F:photoreceptor activity"/>
    <property type="evidence" value="ECO:0007669"/>
    <property type="project" value="UniProtKB-KW"/>
</dbReference>
<keyword evidence="8" id="KW-0288">FMN</keyword>
<keyword evidence="23" id="KW-1185">Reference proteome</keyword>
<comment type="catalytic activity">
    <reaction evidence="1">
        <text>ATP + protein L-histidine = ADP + protein N-phospho-L-histidine.</text>
        <dbReference type="EC" id="2.7.13.3"/>
    </reaction>
</comment>
<evidence type="ECO:0000256" key="6">
    <source>
        <dbReference type="ARBA" id="ARBA00022606"/>
    </source>
</evidence>
<dbReference type="GO" id="GO:0000160">
    <property type="term" value="P:phosphorelay signal transduction system"/>
    <property type="evidence" value="ECO:0007669"/>
    <property type="project" value="InterPro"/>
</dbReference>
<organism evidence="22 23">
    <name type="scientific">Rhodoplanes elegans</name>
    <dbReference type="NCBI Taxonomy" id="29408"/>
    <lineage>
        <taxon>Bacteria</taxon>
        <taxon>Pseudomonadati</taxon>
        <taxon>Pseudomonadota</taxon>
        <taxon>Alphaproteobacteria</taxon>
        <taxon>Hyphomicrobiales</taxon>
        <taxon>Nitrobacteraceae</taxon>
        <taxon>Rhodoplanes</taxon>
    </lineage>
</organism>
<dbReference type="SMART" id="SM00448">
    <property type="entry name" value="REC"/>
    <property type="match status" value="1"/>
</dbReference>
<evidence type="ECO:0000256" key="2">
    <source>
        <dbReference type="ARBA" id="ARBA00012438"/>
    </source>
</evidence>
<dbReference type="Gene3D" id="3.30.565.10">
    <property type="entry name" value="Histidine kinase-like ATPase, C-terminal domain"/>
    <property type="match status" value="1"/>
</dbReference>
<reference evidence="22 23" key="1">
    <citation type="submission" date="2017-07" db="EMBL/GenBank/DDBJ databases">
        <title>Draft Genome Sequences of Select Purple Nonsulfur Bacteria.</title>
        <authorList>
            <person name="Lasarre B."/>
            <person name="Mckinlay J.B."/>
        </authorList>
    </citation>
    <scope>NUCLEOTIDE SEQUENCE [LARGE SCALE GENOMIC DNA]</scope>
    <source>
        <strain evidence="22 23">DSM 11907</strain>
    </source>
</reference>
<evidence type="ECO:0000256" key="4">
    <source>
        <dbReference type="ARBA" id="ARBA00022543"/>
    </source>
</evidence>
<keyword evidence="4" id="KW-0600">Photoreceptor protein</keyword>
<dbReference type="Pfam" id="PF07536">
    <property type="entry name" value="HWE_HK"/>
    <property type="match status" value="1"/>
</dbReference>
<evidence type="ECO:0000256" key="13">
    <source>
        <dbReference type="ARBA" id="ARBA00022840"/>
    </source>
</evidence>
<dbReference type="InterPro" id="IPR000014">
    <property type="entry name" value="PAS"/>
</dbReference>
<feature type="domain" description="PAC" evidence="21">
    <location>
        <begin position="244"/>
        <end position="296"/>
    </location>
</feature>
<evidence type="ECO:0000256" key="19">
    <source>
        <dbReference type="SAM" id="MobiDB-lite"/>
    </source>
</evidence>
<keyword evidence="13" id="KW-0067">ATP-binding</keyword>
<evidence type="ECO:0000256" key="1">
    <source>
        <dbReference type="ARBA" id="ARBA00000085"/>
    </source>
</evidence>
<dbReference type="InterPro" id="IPR035965">
    <property type="entry name" value="PAS-like_dom_sf"/>
</dbReference>
<feature type="region of interest" description="Disordered" evidence="19">
    <location>
        <begin position="482"/>
        <end position="524"/>
    </location>
</feature>
<keyword evidence="7" id="KW-0285">Flavoprotein</keyword>
<dbReference type="InterPro" id="IPR011102">
    <property type="entry name" value="Sig_transdc_His_kinase_HWE"/>
</dbReference>
<dbReference type="SUPFAM" id="SSF52172">
    <property type="entry name" value="CheY-like"/>
    <property type="match status" value="1"/>
</dbReference>
<dbReference type="InterPro" id="IPR001789">
    <property type="entry name" value="Sig_transdc_resp-reg_receiver"/>
</dbReference>
<dbReference type="PROSITE" id="PS50113">
    <property type="entry name" value="PAC"/>
    <property type="match status" value="1"/>
</dbReference>
<dbReference type="InterPro" id="IPR011006">
    <property type="entry name" value="CheY-like_superfamily"/>
</dbReference>